<dbReference type="EMBL" id="CP058561">
    <property type="protein sequence ID" value="QUH28513.1"/>
    <property type="molecule type" value="Genomic_DNA"/>
</dbReference>
<dbReference type="GO" id="GO:0016791">
    <property type="term" value="F:phosphatase activity"/>
    <property type="evidence" value="ECO:0007669"/>
    <property type="project" value="TreeGrafter"/>
</dbReference>
<evidence type="ECO:0000256" key="1">
    <source>
        <dbReference type="ARBA" id="ARBA00008950"/>
    </source>
</evidence>
<dbReference type="InterPro" id="IPR050126">
    <property type="entry name" value="Ap4A_hydrolase"/>
</dbReference>
<accession>A0A8J8M962</accession>
<dbReference type="PIRSF" id="PIRSF000883">
    <property type="entry name" value="Pesterase_MJ0912"/>
    <property type="match status" value="1"/>
</dbReference>
<dbReference type="CDD" id="cd00838">
    <property type="entry name" value="MPP_superfamily"/>
    <property type="match status" value="1"/>
</dbReference>
<protein>
    <submittedName>
        <fullName evidence="3">Metallophosphoesterase family protein</fullName>
    </submittedName>
</protein>
<dbReference type="PANTHER" id="PTHR42850:SF2">
    <property type="entry name" value="BLL5683 PROTEIN"/>
    <property type="match status" value="1"/>
</dbReference>
<dbReference type="Pfam" id="PF12850">
    <property type="entry name" value="Metallophos_2"/>
    <property type="match status" value="1"/>
</dbReference>
<dbReference type="PANTHER" id="PTHR42850">
    <property type="entry name" value="METALLOPHOSPHOESTERASE"/>
    <property type="match status" value="1"/>
</dbReference>
<name>A0A8J8M962_9FIRM</name>
<evidence type="ECO:0000313" key="4">
    <source>
        <dbReference type="Proteomes" id="UP000677305"/>
    </source>
</evidence>
<dbReference type="Gene3D" id="3.60.21.10">
    <property type="match status" value="1"/>
</dbReference>
<sequence>MQKIAIISDIHGNLPALESVLKDIKKRSIEKVICLGDLVGKGPNSLEVIDICKEKCDTIIAGNWDKYLANNDKAGDVSWYRQQIGKQRLNYLRDLPEVIGFYISGRYLRLFHAHPHNVFKRIFKNSSIEEKEEMFDIPRIKSIETDSIKADMVGYGDIHSTFIETMGKGRILFNVGSVGNPCDHITMASYVIMEGELNDKIRSNFSIQFQRVSYNIELSIEHARKTNLPKMESYIRELKTAVYSR</sequence>
<feature type="domain" description="Calcineurin-like phosphoesterase" evidence="2">
    <location>
        <begin position="3"/>
        <end position="194"/>
    </location>
</feature>
<dbReference type="KEGG" id="vgu:HYG85_06060"/>
<organism evidence="3 4">
    <name type="scientific">Vallitalea guaymasensis</name>
    <dbReference type="NCBI Taxonomy" id="1185412"/>
    <lineage>
        <taxon>Bacteria</taxon>
        <taxon>Bacillati</taxon>
        <taxon>Bacillota</taxon>
        <taxon>Clostridia</taxon>
        <taxon>Lachnospirales</taxon>
        <taxon>Vallitaleaceae</taxon>
        <taxon>Vallitalea</taxon>
    </lineage>
</organism>
<proteinExistence type="inferred from homology"/>
<dbReference type="GO" id="GO:0005737">
    <property type="term" value="C:cytoplasm"/>
    <property type="evidence" value="ECO:0007669"/>
    <property type="project" value="TreeGrafter"/>
</dbReference>
<dbReference type="InterPro" id="IPR011152">
    <property type="entry name" value="Pesterase_MJ0912"/>
</dbReference>
<gene>
    <name evidence="3" type="ORF">HYG85_06060</name>
</gene>
<dbReference type="InterPro" id="IPR024654">
    <property type="entry name" value="Calcineurin-like_PHP_lpxH"/>
</dbReference>
<dbReference type="AlphaFoldDB" id="A0A8J8M962"/>
<dbReference type="RefSeq" id="WP_212692733.1">
    <property type="nucleotide sequence ID" value="NZ_CP058561.1"/>
</dbReference>
<dbReference type="InterPro" id="IPR029052">
    <property type="entry name" value="Metallo-depent_PP-like"/>
</dbReference>
<dbReference type="SUPFAM" id="SSF56300">
    <property type="entry name" value="Metallo-dependent phosphatases"/>
    <property type="match status" value="1"/>
</dbReference>
<comment type="similarity">
    <text evidence="1">Belongs to the metallophosphoesterase superfamily. YfcE family.</text>
</comment>
<evidence type="ECO:0000259" key="2">
    <source>
        <dbReference type="Pfam" id="PF12850"/>
    </source>
</evidence>
<dbReference type="Proteomes" id="UP000677305">
    <property type="component" value="Chromosome"/>
</dbReference>
<reference evidence="3 4" key="1">
    <citation type="submission" date="2020-07" db="EMBL/GenBank/DDBJ databases">
        <title>Vallitalea guaymasensis genome.</title>
        <authorList>
            <person name="Postec A."/>
        </authorList>
    </citation>
    <scope>NUCLEOTIDE SEQUENCE [LARGE SCALE GENOMIC DNA]</scope>
    <source>
        <strain evidence="3 4">Ra1766G1</strain>
    </source>
</reference>
<keyword evidence="4" id="KW-1185">Reference proteome</keyword>
<evidence type="ECO:0000313" key="3">
    <source>
        <dbReference type="EMBL" id="QUH28513.1"/>
    </source>
</evidence>